<feature type="region of interest" description="Disordered" evidence="1">
    <location>
        <begin position="1"/>
        <end position="47"/>
    </location>
</feature>
<dbReference type="EMBL" id="HACM01007768">
    <property type="protein sequence ID" value="CRZ08210.1"/>
    <property type="molecule type" value="Transcribed_RNA"/>
</dbReference>
<dbReference type="AlphaFoldDB" id="A0A0H5R1W9"/>
<organism evidence="2">
    <name type="scientific">Spongospora subterranea</name>
    <dbReference type="NCBI Taxonomy" id="70186"/>
    <lineage>
        <taxon>Eukaryota</taxon>
        <taxon>Sar</taxon>
        <taxon>Rhizaria</taxon>
        <taxon>Endomyxa</taxon>
        <taxon>Phytomyxea</taxon>
        <taxon>Plasmodiophorida</taxon>
        <taxon>Plasmodiophoridae</taxon>
        <taxon>Spongospora</taxon>
    </lineage>
</organism>
<sequence>MSATASVMEPTNRSEIGSGRRRGRGRGRGRGQGVSRAGTAQNRPSQGWSINVPVEVPIVLQDEYSDNTIGERSRLFCMKAMERLGDQLRMKGLQSTRVGITILLVNDVLTQCLHWLQDYVRLHDVGNAPELSMSAMYQYLAMMFYSHCTGFSLNHTWTIMEKLNQHTPSLDVIRFISQNILAFSPSNRGNMGANSWSSQRDMTPNLTAFEKVSFSVSNSIFVVPNHTTATLDDDLYGTRASDNQVKTISNRKSDKEGHCADVIADALFRITLGIRFRRRGEFQVRNVDRQLNYILDACGEQSLNGFVMTADRGYGSMSLLKAMLSHGIRCIFIMPEHLKKCHPFVGKSFLNLDRDEEIEGEPSSSTGSDSGDDVDQESLLTASLRLSDRPGRFIIDDSANAGPASFHAKRSVKVVGQRASTRSRIDAVAVREYGDAKYSKVIRFLFSVPSELSNKLHGWIAVPKPTDLSNHLFSARRDDGRLVVPNSTSNEARERLASWVYNNCIVLTVGQRCADWFIMRQFRITGTCASELLLSSNDVCRLLNIAPNRRVFSLGEHMNMLTNSWFSSSRS</sequence>
<feature type="compositionally biased region" description="Polar residues" evidence="1">
    <location>
        <begin position="1"/>
        <end position="11"/>
    </location>
</feature>
<proteinExistence type="predicted"/>
<protein>
    <submittedName>
        <fullName evidence="2">Uncharacterized protein</fullName>
    </submittedName>
</protein>
<accession>A0A0H5R1W9</accession>
<evidence type="ECO:0000313" key="2">
    <source>
        <dbReference type="EMBL" id="CRZ08210.1"/>
    </source>
</evidence>
<feature type="compositionally biased region" description="Basic residues" evidence="1">
    <location>
        <begin position="19"/>
        <end position="29"/>
    </location>
</feature>
<evidence type="ECO:0000256" key="1">
    <source>
        <dbReference type="SAM" id="MobiDB-lite"/>
    </source>
</evidence>
<name>A0A0H5R1W9_9EUKA</name>
<feature type="non-terminal residue" evidence="2">
    <location>
        <position position="571"/>
    </location>
</feature>
<reference evidence="2" key="1">
    <citation type="submission" date="2015-04" db="EMBL/GenBank/DDBJ databases">
        <title>The genome sequence of the plant pathogenic Rhizarian Plasmodiophora brassicae reveals insights in its biotrophic life cycle and the origin of chitin synthesis.</title>
        <authorList>
            <person name="Schwelm A."/>
            <person name="Fogelqvist J."/>
            <person name="Knaust A."/>
            <person name="Julke S."/>
            <person name="Lilja T."/>
            <person name="Dhandapani V."/>
            <person name="Bonilla-Rosso G."/>
            <person name="Karlsson M."/>
            <person name="Shevchenko A."/>
            <person name="Choi S.R."/>
            <person name="Kim H.G."/>
            <person name="Park J.Y."/>
            <person name="Lim Y.P."/>
            <person name="Ludwig-Muller J."/>
            <person name="Dixelius C."/>
        </authorList>
    </citation>
    <scope>NUCLEOTIDE SEQUENCE</scope>
    <source>
        <tissue evidence="2">Potato root galls</tissue>
    </source>
</reference>